<keyword evidence="3" id="KW-1185">Reference proteome</keyword>
<dbReference type="RefSeq" id="WP_109931647.1">
    <property type="nucleotide sequence ID" value="NZ_QGNY01000007.1"/>
</dbReference>
<name>A0A317EV98_9SPHI</name>
<evidence type="ECO:0000313" key="2">
    <source>
        <dbReference type="EMBL" id="PWS30395.1"/>
    </source>
</evidence>
<dbReference type="PANTHER" id="PTHR21174">
    <property type="match status" value="1"/>
</dbReference>
<feature type="domain" description="HD" evidence="1">
    <location>
        <begin position="33"/>
        <end position="130"/>
    </location>
</feature>
<dbReference type="Gene3D" id="1.10.3210.10">
    <property type="entry name" value="Hypothetical protein af1432"/>
    <property type="match status" value="1"/>
</dbReference>
<protein>
    <recommendedName>
        <fullName evidence="1">HD domain-containing protein</fullName>
    </recommendedName>
</protein>
<dbReference type="InterPro" id="IPR003607">
    <property type="entry name" value="HD/PDEase_dom"/>
</dbReference>
<dbReference type="InterPro" id="IPR009218">
    <property type="entry name" value="HD_phosphohydro"/>
</dbReference>
<dbReference type="InterPro" id="IPR006674">
    <property type="entry name" value="HD_domain"/>
</dbReference>
<accession>A0A317EV98</accession>
<reference evidence="3" key="1">
    <citation type="submission" date="2018-05" db="EMBL/GenBank/DDBJ databases">
        <title>Pedobacter paludis sp. nov., isolated from wetland soil.</title>
        <authorList>
            <person name="Zhang Y."/>
        </authorList>
    </citation>
    <scope>NUCLEOTIDE SEQUENCE [LARGE SCALE GENOMIC DNA]</scope>
    <source>
        <strain evidence="3">R-8</strain>
    </source>
</reference>
<gene>
    <name evidence="2" type="ORF">DF947_18390</name>
</gene>
<dbReference type="CDD" id="cd00077">
    <property type="entry name" value="HDc"/>
    <property type="match status" value="1"/>
</dbReference>
<evidence type="ECO:0000313" key="3">
    <source>
        <dbReference type="Proteomes" id="UP000245391"/>
    </source>
</evidence>
<dbReference type="EMBL" id="QGNY01000007">
    <property type="protein sequence ID" value="PWS30395.1"/>
    <property type="molecule type" value="Genomic_DNA"/>
</dbReference>
<comment type="caution">
    <text evidence="2">The sequence shown here is derived from an EMBL/GenBank/DDBJ whole genome shotgun (WGS) entry which is preliminary data.</text>
</comment>
<dbReference type="Pfam" id="PF01966">
    <property type="entry name" value="HD"/>
    <property type="match status" value="1"/>
</dbReference>
<dbReference type="Proteomes" id="UP000245391">
    <property type="component" value="Unassembled WGS sequence"/>
</dbReference>
<sequence>MNKTVEPLLNRVENFVREQLRNRLSEKMYFHNLEHTLLVVEGVQIIGNAIGLLEEEKLVVILAAFLHDVGYTEKYAGHEEASANIATAFLMQNGFDAKRTEMVRNCILATKFPQNPKNELEAVICDADFFHFSLKNYQDYASRLKAEWKENLDLEYSQLAWDKLNLHMLQQHEYFTIFGKTVLQEKKADNISLLLKRIT</sequence>
<proteinExistence type="predicted"/>
<dbReference type="AlphaFoldDB" id="A0A317EV98"/>
<dbReference type="PANTHER" id="PTHR21174:SF0">
    <property type="entry name" value="HD PHOSPHOHYDROLASE FAMILY PROTEIN-RELATED"/>
    <property type="match status" value="1"/>
</dbReference>
<organism evidence="2 3">
    <name type="scientific">Pedobacter paludis</name>
    <dbReference type="NCBI Taxonomy" id="2203212"/>
    <lineage>
        <taxon>Bacteria</taxon>
        <taxon>Pseudomonadati</taxon>
        <taxon>Bacteroidota</taxon>
        <taxon>Sphingobacteriia</taxon>
        <taxon>Sphingobacteriales</taxon>
        <taxon>Sphingobacteriaceae</taxon>
        <taxon>Pedobacter</taxon>
    </lineage>
</organism>
<evidence type="ECO:0000259" key="1">
    <source>
        <dbReference type="Pfam" id="PF01966"/>
    </source>
</evidence>
<dbReference type="SUPFAM" id="SSF109604">
    <property type="entry name" value="HD-domain/PDEase-like"/>
    <property type="match status" value="1"/>
</dbReference>
<dbReference type="OrthoDB" id="5728337at2"/>